<name>A0AA45WRT7_9BACL</name>
<dbReference type="RefSeq" id="WP_102993529.1">
    <property type="nucleotide sequence ID" value="NZ_FXTU01000008.1"/>
</dbReference>
<organism evidence="1 2">
    <name type="scientific">Laceyella tengchongensis</name>
    <dbReference type="NCBI Taxonomy" id="574699"/>
    <lineage>
        <taxon>Bacteria</taxon>
        <taxon>Bacillati</taxon>
        <taxon>Bacillota</taxon>
        <taxon>Bacilli</taxon>
        <taxon>Bacillales</taxon>
        <taxon>Thermoactinomycetaceae</taxon>
        <taxon>Laceyella</taxon>
    </lineage>
</organism>
<dbReference type="Proteomes" id="UP001157946">
    <property type="component" value="Unassembled WGS sequence"/>
</dbReference>
<proteinExistence type="predicted"/>
<reference evidence="1" key="1">
    <citation type="submission" date="2017-05" db="EMBL/GenBank/DDBJ databases">
        <authorList>
            <person name="Varghese N."/>
            <person name="Submissions S."/>
        </authorList>
    </citation>
    <scope>NUCLEOTIDE SEQUENCE</scope>
    <source>
        <strain evidence="1">DSM 45262</strain>
    </source>
</reference>
<dbReference type="EMBL" id="FXTU01000008">
    <property type="protein sequence ID" value="SMP31535.1"/>
    <property type="molecule type" value="Genomic_DNA"/>
</dbReference>
<accession>A0AA45WRT7</accession>
<evidence type="ECO:0000313" key="1">
    <source>
        <dbReference type="EMBL" id="SMP31535.1"/>
    </source>
</evidence>
<gene>
    <name evidence="1" type="ORF">SAMN06265361_10827</name>
</gene>
<dbReference type="AlphaFoldDB" id="A0AA45WRT7"/>
<dbReference type="Pfam" id="PF08863">
    <property type="entry name" value="YolD"/>
    <property type="match status" value="1"/>
</dbReference>
<sequence>MNVIHFHRWYEHHRAQSAFMQPAKHIDDTLPSYQPPPLTTEQREYMGFLLEEAYDLERPVLVTYSGRFSPLQFFGRVAKIQPFEEWFIIANGEWKKRITFSQLINVDWL</sequence>
<dbReference type="InterPro" id="IPR014962">
    <property type="entry name" value="YolD"/>
</dbReference>
<evidence type="ECO:0000313" key="2">
    <source>
        <dbReference type="Proteomes" id="UP001157946"/>
    </source>
</evidence>
<keyword evidence="2" id="KW-1185">Reference proteome</keyword>
<comment type="caution">
    <text evidence="1">The sequence shown here is derived from an EMBL/GenBank/DDBJ whole genome shotgun (WGS) entry which is preliminary data.</text>
</comment>
<protein>
    <submittedName>
        <fullName evidence="1">YolD-like protein</fullName>
    </submittedName>
</protein>